<keyword evidence="2" id="KW-1185">Reference proteome</keyword>
<reference evidence="1" key="2">
    <citation type="journal article" date="2023" name="IMA Fungus">
        <title>Comparative genomic study of the Penicillium genus elucidates a diverse pangenome and 15 lateral gene transfer events.</title>
        <authorList>
            <person name="Petersen C."/>
            <person name="Sorensen T."/>
            <person name="Nielsen M.R."/>
            <person name="Sondergaard T.E."/>
            <person name="Sorensen J.L."/>
            <person name="Fitzpatrick D.A."/>
            <person name="Frisvad J.C."/>
            <person name="Nielsen K.L."/>
        </authorList>
    </citation>
    <scope>NUCLEOTIDE SEQUENCE</scope>
    <source>
        <strain evidence="1">IBT 30761</strain>
    </source>
</reference>
<protein>
    <submittedName>
        <fullName evidence="1">Uncharacterized protein</fullName>
    </submittedName>
</protein>
<dbReference type="OrthoDB" id="4361610at2759"/>
<proteinExistence type="predicted"/>
<comment type="caution">
    <text evidence="1">The sequence shown here is derived from an EMBL/GenBank/DDBJ whole genome shotgun (WGS) entry which is preliminary data.</text>
</comment>
<dbReference type="Proteomes" id="UP001149074">
    <property type="component" value="Unassembled WGS sequence"/>
</dbReference>
<gene>
    <name evidence="1" type="ORF">N7532_004779</name>
</gene>
<name>A0A9W9KF75_9EURO</name>
<dbReference type="RefSeq" id="XP_056477630.1">
    <property type="nucleotide sequence ID" value="XM_056617273.1"/>
</dbReference>
<dbReference type="EMBL" id="JAPQKI010000004">
    <property type="protein sequence ID" value="KAJ5104250.1"/>
    <property type="molecule type" value="Genomic_DNA"/>
</dbReference>
<reference evidence="1" key="1">
    <citation type="submission" date="2022-11" db="EMBL/GenBank/DDBJ databases">
        <authorList>
            <person name="Petersen C."/>
        </authorList>
    </citation>
    <scope>NUCLEOTIDE SEQUENCE</scope>
    <source>
        <strain evidence="1">IBT 30761</strain>
    </source>
</reference>
<organism evidence="1 2">
    <name type="scientific">Penicillium argentinense</name>
    <dbReference type="NCBI Taxonomy" id="1131581"/>
    <lineage>
        <taxon>Eukaryota</taxon>
        <taxon>Fungi</taxon>
        <taxon>Dikarya</taxon>
        <taxon>Ascomycota</taxon>
        <taxon>Pezizomycotina</taxon>
        <taxon>Eurotiomycetes</taxon>
        <taxon>Eurotiomycetidae</taxon>
        <taxon>Eurotiales</taxon>
        <taxon>Aspergillaceae</taxon>
        <taxon>Penicillium</taxon>
    </lineage>
</organism>
<dbReference type="AlphaFoldDB" id="A0A9W9KF75"/>
<evidence type="ECO:0000313" key="2">
    <source>
        <dbReference type="Proteomes" id="UP001149074"/>
    </source>
</evidence>
<evidence type="ECO:0000313" key="1">
    <source>
        <dbReference type="EMBL" id="KAJ5104250.1"/>
    </source>
</evidence>
<accession>A0A9W9KF75</accession>
<sequence length="120" mass="13400">MVYWIGDPERTGLGLQIDPEARSALLTSNFTDANVGGVAWYNDVGRHSHRGDKIPKNNWVLTVKFGQLNLFRVSCVLNAGLATGRIIRLRDKARYVREATKPRIADEKLKMRIAGFGSTT</sequence>
<dbReference type="GeneID" id="81356252"/>